<gene>
    <name evidence="6" type="ordered locus">Metfor_0444</name>
</gene>
<dbReference type="InterPro" id="IPR050683">
    <property type="entry name" value="Bact_Polysacc_Export_ATP-bd"/>
</dbReference>
<dbReference type="GO" id="GO:0005524">
    <property type="term" value="F:ATP binding"/>
    <property type="evidence" value="ECO:0007669"/>
    <property type="project" value="UniProtKB-KW"/>
</dbReference>
<dbReference type="CDD" id="cd03220">
    <property type="entry name" value="ABC_KpsT_Wzt"/>
    <property type="match status" value="1"/>
</dbReference>
<dbReference type="GO" id="GO:0140359">
    <property type="term" value="F:ABC-type transporter activity"/>
    <property type="evidence" value="ECO:0007669"/>
    <property type="project" value="InterPro"/>
</dbReference>
<dbReference type="InterPro" id="IPR003593">
    <property type="entry name" value="AAA+_ATPase"/>
</dbReference>
<accession>L0HCI1</accession>
<proteinExistence type="inferred from homology"/>
<dbReference type="AlphaFoldDB" id="L0HCI1"/>
<dbReference type="InterPro" id="IPR015860">
    <property type="entry name" value="ABC_transpr_TagH-like"/>
</dbReference>
<evidence type="ECO:0000259" key="5">
    <source>
        <dbReference type="PROSITE" id="PS50893"/>
    </source>
</evidence>
<dbReference type="Proteomes" id="UP000010824">
    <property type="component" value="Chromosome"/>
</dbReference>
<dbReference type="eggNOG" id="arCOG00210">
    <property type="taxonomic scope" value="Archaea"/>
</dbReference>
<dbReference type="HOGENOM" id="CLU_000604_1_2_2"/>
<keyword evidence="3" id="KW-0547">Nucleotide-binding</keyword>
<dbReference type="RefSeq" id="WP_015284480.1">
    <property type="nucleotide sequence ID" value="NC_019943.1"/>
</dbReference>
<evidence type="ECO:0000313" key="6">
    <source>
        <dbReference type="EMBL" id="AGB01516.1"/>
    </source>
</evidence>
<dbReference type="PROSITE" id="PS50893">
    <property type="entry name" value="ABC_TRANSPORTER_2"/>
    <property type="match status" value="1"/>
</dbReference>
<evidence type="ECO:0000256" key="1">
    <source>
        <dbReference type="ARBA" id="ARBA00005417"/>
    </source>
</evidence>
<evidence type="ECO:0000256" key="4">
    <source>
        <dbReference type="ARBA" id="ARBA00022840"/>
    </source>
</evidence>
<dbReference type="SMART" id="SM00382">
    <property type="entry name" value="AAA"/>
    <property type="match status" value="1"/>
</dbReference>
<keyword evidence="2" id="KW-0813">Transport</keyword>
<dbReference type="KEGG" id="mfo:Metfor_0444"/>
<dbReference type="Gene3D" id="3.40.50.300">
    <property type="entry name" value="P-loop containing nucleotide triphosphate hydrolases"/>
    <property type="match status" value="1"/>
</dbReference>
<dbReference type="GO" id="GO:0016020">
    <property type="term" value="C:membrane"/>
    <property type="evidence" value="ECO:0007669"/>
    <property type="project" value="InterPro"/>
</dbReference>
<dbReference type="SUPFAM" id="SSF52540">
    <property type="entry name" value="P-loop containing nucleoside triphosphate hydrolases"/>
    <property type="match status" value="1"/>
</dbReference>
<dbReference type="GeneID" id="14309117"/>
<keyword evidence="4" id="KW-0067">ATP-binding</keyword>
<dbReference type="EMBL" id="CP003167">
    <property type="protein sequence ID" value="AGB01516.1"/>
    <property type="molecule type" value="Genomic_DNA"/>
</dbReference>
<evidence type="ECO:0000313" key="7">
    <source>
        <dbReference type="Proteomes" id="UP000010824"/>
    </source>
</evidence>
<dbReference type="InterPro" id="IPR017871">
    <property type="entry name" value="ABC_transporter-like_CS"/>
</dbReference>
<dbReference type="PANTHER" id="PTHR46743">
    <property type="entry name" value="TEICHOIC ACIDS EXPORT ATP-BINDING PROTEIN TAGH"/>
    <property type="match status" value="1"/>
</dbReference>
<dbReference type="Pfam" id="PF00005">
    <property type="entry name" value="ABC_tran"/>
    <property type="match status" value="1"/>
</dbReference>
<dbReference type="GO" id="GO:0016887">
    <property type="term" value="F:ATP hydrolysis activity"/>
    <property type="evidence" value="ECO:0007669"/>
    <property type="project" value="InterPro"/>
</dbReference>
<dbReference type="InterPro" id="IPR003439">
    <property type="entry name" value="ABC_transporter-like_ATP-bd"/>
</dbReference>
<reference evidence="7" key="1">
    <citation type="submission" date="2011-12" db="EMBL/GenBank/DDBJ databases">
        <title>Complete sequence of Methanoregula formicicum SMSP.</title>
        <authorList>
            <person name="Lucas S."/>
            <person name="Han J."/>
            <person name="Lapidus A."/>
            <person name="Cheng J.-F."/>
            <person name="Goodwin L."/>
            <person name="Pitluck S."/>
            <person name="Peters L."/>
            <person name="Ovchinnikova G."/>
            <person name="Teshima H."/>
            <person name="Detter J.C."/>
            <person name="Han C."/>
            <person name="Tapia R."/>
            <person name="Land M."/>
            <person name="Hauser L."/>
            <person name="Kyrpides N."/>
            <person name="Ivanova N."/>
            <person name="Pagani I."/>
            <person name="Imachi H."/>
            <person name="Tamaki H."/>
            <person name="Sekiguchi Y."/>
            <person name="Kamagata Y."/>
            <person name="Cadillo-Quiroz H."/>
            <person name="Zinder S."/>
            <person name="Liu W.-T."/>
            <person name="Woyke T."/>
        </authorList>
    </citation>
    <scope>NUCLEOTIDE SEQUENCE [LARGE SCALE GENOMIC DNA]</scope>
    <source>
        <strain evidence="7">DSM 22288 / NBRC 105244 / SMSP</strain>
    </source>
</reference>
<keyword evidence="7" id="KW-1185">Reference proteome</keyword>
<dbReference type="InParanoid" id="L0HCI1"/>
<dbReference type="OrthoDB" id="40048at2157"/>
<dbReference type="STRING" id="593750.Metfor_0444"/>
<name>L0HCI1_METFS</name>
<evidence type="ECO:0000256" key="3">
    <source>
        <dbReference type="ARBA" id="ARBA00022741"/>
    </source>
</evidence>
<evidence type="ECO:0000256" key="2">
    <source>
        <dbReference type="ARBA" id="ARBA00022448"/>
    </source>
</evidence>
<reference evidence="6 7" key="2">
    <citation type="journal article" date="2014" name="Genome Announc.">
        <title>Complete Genome Sequence of Methanoregula formicica SMSPT, a Mesophilic Hydrogenotrophic Methanogen Isolated from a Methanogenic Upflow Anaerobic Sludge Blanket Reactor.</title>
        <authorList>
            <person name="Yamamoto K."/>
            <person name="Tamaki H."/>
            <person name="Cadillo-Quiroz H."/>
            <person name="Imachi H."/>
            <person name="Kyrpides N."/>
            <person name="Woyke T."/>
            <person name="Goodwin L."/>
            <person name="Zinder S.H."/>
            <person name="Kamagata Y."/>
            <person name="Liu W.T."/>
        </authorList>
    </citation>
    <scope>NUCLEOTIDE SEQUENCE [LARGE SCALE GENOMIC DNA]</scope>
    <source>
        <strain evidence="7">DSM 22288 / NBRC 105244 / SMSP</strain>
    </source>
</reference>
<comment type="similarity">
    <text evidence="1">Belongs to the ABC transporter superfamily.</text>
</comment>
<dbReference type="PROSITE" id="PS00211">
    <property type="entry name" value="ABC_TRANSPORTER_1"/>
    <property type="match status" value="1"/>
</dbReference>
<sequence>MDVIKVERLSKEFRIPHEKRDTLFAALTGLMRPTSYETFAALKEVSFSVEEGEMFGVIGQNGSGKSTLLKILSRIIRPSSGKVEVRKTITPFLELGVGFQYDFSAVENIEMYGTIMGLSRREIENRIEDILVFAGLERFRDAKLKRFSSGMQVRLAFATAVQTHPEILLLDEVLAVGDLEFQKKCLDILDTFKNEGVTIVFVSHDLEAVKKHCSRALLLDYGVPVVTGETREVIDYYRGSLQKR</sequence>
<protein>
    <submittedName>
        <fullName evidence="6">ABC-type polysaccharide/polyol phosphate transport system, ATPase component</fullName>
    </submittedName>
</protein>
<dbReference type="InterPro" id="IPR027417">
    <property type="entry name" value="P-loop_NTPase"/>
</dbReference>
<feature type="domain" description="ABC transporter" evidence="5">
    <location>
        <begin position="25"/>
        <end position="241"/>
    </location>
</feature>
<dbReference type="PANTHER" id="PTHR46743:SF2">
    <property type="entry name" value="TEICHOIC ACIDS EXPORT ATP-BINDING PROTEIN TAGH"/>
    <property type="match status" value="1"/>
</dbReference>
<organism evidence="6 7">
    <name type="scientific">Methanoregula formicica (strain DSM 22288 / NBRC 105244 / SMSP)</name>
    <dbReference type="NCBI Taxonomy" id="593750"/>
    <lineage>
        <taxon>Archaea</taxon>
        <taxon>Methanobacteriati</taxon>
        <taxon>Methanobacteriota</taxon>
        <taxon>Stenosarchaea group</taxon>
        <taxon>Methanomicrobia</taxon>
        <taxon>Methanomicrobiales</taxon>
        <taxon>Methanoregulaceae</taxon>
        <taxon>Methanoregula</taxon>
    </lineage>
</organism>